<feature type="non-terminal residue" evidence="1">
    <location>
        <position position="1"/>
    </location>
</feature>
<dbReference type="AlphaFoldDB" id="K5VWB2"/>
<dbReference type="InParanoid" id="K5VWB2"/>
<dbReference type="GeneID" id="18907259"/>
<protein>
    <submittedName>
        <fullName evidence="1">Uncharacterized protein</fullName>
    </submittedName>
</protein>
<proteinExistence type="predicted"/>
<accession>K5VWB2</accession>
<dbReference type="InterPro" id="IPR036396">
    <property type="entry name" value="Cyt_P450_sf"/>
</dbReference>
<sequence>HPLPGYPGPLPTKLFRWRMVRKEHHGKQHLHIQELYNRYGKIVHIGPSEVSIRNVDAVVPLMSTNGLPKGLGWSYLVDHLSEV</sequence>
<evidence type="ECO:0000313" key="2">
    <source>
        <dbReference type="Proteomes" id="UP000008370"/>
    </source>
</evidence>
<evidence type="ECO:0000313" key="1">
    <source>
        <dbReference type="EMBL" id="EKM51115.1"/>
    </source>
</evidence>
<gene>
    <name evidence="1" type="ORF">PHACADRAFT_103287</name>
</gene>
<dbReference type="Proteomes" id="UP000008370">
    <property type="component" value="Unassembled WGS sequence"/>
</dbReference>
<dbReference type="KEGG" id="pco:PHACADRAFT_103287"/>
<dbReference type="OrthoDB" id="3056479at2759"/>
<dbReference type="GO" id="GO:0005506">
    <property type="term" value="F:iron ion binding"/>
    <property type="evidence" value="ECO:0007669"/>
    <property type="project" value="InterPro"/>
</dbReference>
<dbReference type="GO" id="GO:0004497">
    <property type="term" value="F:monooxygenase activity"/>
    <property type="evidence" value="ECO:0007669"/>
    <property type="project" value="InterPro"/>
</dbReference>
<name>K5VWB2_PHACS</name>
<dbReference type="SUPFAM" id="SSF48264">
    <property type="entry name" value="Cytochrome P450"/>
    <property type="match status" value="1"/>
</dbReference>
<reference evidence="1 2" key="1">
    <citation type="journal article" date="2012" name="BMC Genomics">
        <title>Comparative genomics of the white-rot fungi, Phanerochaete carnosa and P. chrysosporium, to elucidate the genetic basis of the distinct wood types they colonize.</title>
        <authorList>
            <person name="Suzuki H."/>
            <person name="MacDonald J."/>
            <person name="Syed K."/>
            <person name="Salamov A."/>
            <person name="Hori C."/>
            <person name="Aerts A."/>
            <person name="Henrissat B."/>
            <person name="Wiebenga A."/>
            <person name="vanKuyk P.A."/>
            <person name="Barry K."/>
            <person name="Lindquist E."/>
            <person name="LaButti K."/>
            <person name="Lapidus A."/>
            <person name="Lucas S."/>
            <person name="Coutinho P."/>
            <person name="Gong Y."/>
            <person name="Samejima M."/>
            <person name="Mahadevan R."/>
            <person name="Abou-Zaid M."/>
            <person name="de Vries R.P."/>
            <person name="Igarashi K."/>
            <person name="Yadav J.S."/>
            <person name="Grigoriev I.V."/>
            <person name="Master E.R."/>
        </authorList>
    </citation>
    <scope>NUCLEOTIDE SEQUENCE [LARGE SCALE GENOMIC DNA]</scope>
    <source>
        <strain evidence="1 2">HHB-10118-sp</strain>
    </source>
</reference>
<dbReference type="GO" id="GO:0016705">
    <property type="term" value="F:oxidoreductase activity, acting on paired donors, with incorporation or reduction of molecular oxygen"/>
    <property type="evidence" value="ECO:0007669"/>
    <property type="project" value="InterPro"/>
</dbReference>
<dbReference type="Gene3D" id="1.10.630.10">
    <property type="entry name" value="Cytochrome P450"/>
    <property type="match status" value="1"/>
</dbReference>
<dbReference type="RefSeq" id="XP_007400271.1">
    <property type="nucleotide sequence ID" value="XM_007400209.1"/>
</dbReference>
<organism evidence="1 2">
    <name type="scientific">Phanerochaete carnosa (strain HHB-10118-sp)</name>
    <name type="common">White-rot fungus</name>
    <name type="synonym">Peniophora carnosa</name>
    <dbReference type="NCBI Taxonomy" id="650164"/>
    <lineage>
        <taxon>Eukaryota</taxon>
        <taxon>Fungi</taxon>
        <taxon>Dikarya</taxon>
        <taxon>Basidiomycota</taxon>
        <taxon>Agaricomycotina</taxon>
        <taxon>Agaricomycetes</taxon>
        <taxon>Polyporales</taxon>
        <taxon>Phanerochaetaceae</taxon>
        <taxon>Phanerochaete</taxon>
    </lineage>
</organism>
<dbReference type="HOGENOM" id="CLU_2549242_0_0_1"/>
<dbReference type="EMBL" id="JH930477">
    <property type="protein sequence ID" value="EKM51115.1"/>
    <property type="molecule type" value="Genomic_DNA"/>
</dbReference>
<dbReference type="GO" id="GO:0020037">
    <property type="term" value="F:heme binding"/>
    <property type="evidence" value="ECO:0007669"/>
    <property type="project" value="InterPro"/>
</dbReference>
<keyword evidence="2" id="KW-1185">Reference proteome</keyword>